<reference evidence="16 17" key="1">
    <citation type="submission" date="2014-01" db="EMBL/GenBank/DDBJ databases">
        <title>Roseivivax halodurans JCM 10272 Genome Sequencing.</title>
        <authorList>
            <person name="Lai Q."/>
            <person name="Li G."/>
            <person name="Shao Z."/>
        </authorList>
    </citation>
    <scope>NUCLEOTIDE SEQUENCE [LARGE SCALE GENOMIC DNA]</scope>
    <source>
        <strain evidence="16 17">JCM 10272</strain>
    </source>
</reference>
<evidence type="ECO:0000256" key="14">
    <source>
        <dbReference type="SAM" id="Phobius"/>
    </source>
</evidence>
<dbReference type="Pfam" id="PF13145">
    <property type="entry name" value="Rotamase_2"/>
    <property type="match status" value="2"/>
</dbReference>
<evidence type="ECO:0000256" key="13">
    <source>
        <dbReference type="ARBA" id="ARBA00042775"/>
    </source>
</evidence>
<sequence>MALKAKGLSKAFVWALMGLLFIGLIGFGATNLSGNARSVGTVGDEEIGIDAYSRALQNQMQRMTQQTGEPMTVAQLQSSGLDRQILGQLVTEAALDWEADQIGLSVGDEVLAQELQGIGAFQGPDGQFDREAYAFALDNAGLSEREFEMQLRDDIARSLLQGAIASGNRMPEAYVDTIVQYAAETRDFTFAILDNSDLQSGIPEPSDEDLQAYYDENIERYTRPETKRITYAWVTPDMLVDTVEISEERLREAYEERNSEFNMPARRIVERLVFSSEEAAQDAAARIESGEASFDDLVEARGLDLSDVDLGVVTREDLGDAADAVFDISTGEVAGPAPSPLGPALFRVNAQLAAQETPFEEAQPALRDSLVLDEARQVIQRQAGDYDDRLVGGATLEDLARETDMELGEVDYAGESGDGITSYPAFGEAVRSMQPGDYPAIVETGDGGLFAARVDEVLPEAPRPFEEVRDQVLTGWERARITEALEGNATRIAERLREGATFEGAGLEPRTLDAVSRTTPLDGLPEGSVEEIFTLDEGGVVVLPGQGRVAIVRLDEIVPADLESDQAAQIAEQLRSRAAGDIANALTSAYVEDIQRRAGVEINQQALNAVHSQMQ</sequence>
<dbReference type="SUPFAM" id="SSF54534">
    <property type="entry name" value="FKBP-like"/>
    <property type="match status" value="1"/>
</dbReference>
<proteinExistence type="inferred from homology"/>
<comment type="similarity">
    <text evidence="11">Belongs to the PpiD chaperone family.</text>
</comment>
<dbReference type="RefSeq" id="WP_037257705.1">
    <property type="nucleotide sequence ID" value="NZ_JALZ01000001.1"/>
</dbReference>
<dbReference type="eggNOG" id="COG0760">
    <property type="taxonomic scope" value="Bacteria"/>
</dbReference>
<evidence type="ECO:0000313" key="17">
    <source>
        <dbReference type="Proteomes" id="UP000022447"/>
    </source>
</evidence>
<dbReference type="PANTHER" id="PTHR47529:SF1">
    <property type="entry name" value="PERIPLASMIC CHAPERONE PPID"/>
    <property type="match status" value="1"/>
</dbReference>
<evidence type="ECO:0000256" key="4">
    <source>
        <dbReference type="ARBA" id="ARBA00022519"/>
    </source>
</evidence>
<dbReference type="Pfam" id="PF13624">
    <property type="entry name" value="SurA_N_3"/>
    <property type="match status" value="1"/>
</dbReference>
<feature type="domain" description="PpiC" evidence="15">
    <location>
        <begin position="245"/>
        <end position="363"/>
    </location>
</feature>
<comment type="caution">
    <text evidence="16">The sequence shown here is derived from an EMBL/GenBank/DDBJ whole genome shotgun (WGS) entry which is preliminary data.</text>
</comment>
<keyword evidence="7 14" id="KW-0472">Membrane</keyword>
<feature type="transmembrane region" description="Helical" evidence="14">
    <location>
        <begin position="12"/>
        <end position="29"/>
    </location>
</feature>
<dbReference type="SUPFAM" id="SSF109998">
    <property type="entry name" value="Triger factor/SurA peptide-binding domain-like"/>
    <property type="match status" value="1"/>
</dbReference>
<evidence type="ECO:0000256" key="3">
    <source>
        <dbReference type="ARBA" id="ARBA00022475"/>
    </source>
</evidence>
<dbReference type="GO" id="GO:0005886">
    <property type="term" value="C:plasma membrane"/>
    <property type="evidence" value="ECO:0007669"/>
    <property type="project" value="UniProtKB-SubCell"/>
</dbReference>
<evidence type="ECO:0000256" key="7">
    <source>
        <dbReference type="ARBA" id="ARBA00023136"/>
    </source>
</evidence>
<keyword evidence="16" id="KW-0413">Isomerase</keyword>
<evidence type="ECO:0000256" key="10">
    <source>
        <dbReference type="ARBA" id="ARBA00031484"/>
    </source>
</evidence>
<dbReference type="AlphaFoldDB" id="X7EL07"/>
<feature type="domain" description="PpiC" evidence="15">
    <location>
        <begin position="385"/>
        <end position="470"/>
    </location>
</feature>
<name>X7EL07_9RHOB</name>
<dbReference type="OrthoDB" id="9768393at2"/>
<dbReference type="Proteomes" id="UP000022447">
    <property type="component" value="Unassembled WGS sequence"/>
</dbReference>
<evidence type="ECO:0000256" key="5">
    <source>
        <dbReference type="ARBA" id="ARBA00022692"/>
    </source>
</evidence>
<dbReference type="InterPro" id="IPR052029">
    <property type="entry name" value="PpiD_chaperone"/>
</dbReference>
<accession>X7EL07</accession>
<keyword evidence="3" id="KW-1003">Cell membrane</keyword>
<dbReference type="Gene3D" id="1.10.4030.10">
    <property type="entry name" value="Porin chaperone SurA, peptide-binding domain"/>
    <property type="match status" value="1"/>
</dbReference>
<dbReference type="GO" id="GO:0003755">
    <property type="term" value="F:peptidyl-prolyl cis-trans isomerase activity"/>
    <property type="evidence" value="ECO:0007669"/>
    <property type="project" value="InterPro"/>
</dbReference>
<keyword evidence="6 14" id="KW-1133">Transmembrane helix</keyword>
<dbReference type="STRING" id="1449350.OCH239_01730"/>
<dbReference type="InterPro" id="IPR046357">
    <property type="entry name" value="PPIase_dom_sf"/>
</dbReference>
<protein>
    <recommendedName>
        <fullName evidence="2">Parvulin-like PPIase</fullName>
    </recommendedName>
    <alternativeName>
        <fullName evidence="9">Peptidyl-prolyl cis-trans isomerase plp</fullName>
    </alternativeName>
    <alternativeName>
        <fullName evidence="12">Periplasmic chaperone PpiD</fullName>
    </alternativeName>
    <alternativeName>
        <fullName evidence="13">Periplasmic folding chaperone</fullName>
    </alternativeName>
    <alternativeName>
        <fullName evidence="10">Rotamase plp</fullName>
    </alternativeName>
</protein>
<comment type="subcellular location">
    <subcellularLocation>
        <location evidence="1">Cell inner membrane</location>
        <topology evidence="1">Single-pass type II membrane protein</topology>
        <orientation evidence="1">Periplasmic side</orientation>
    </subcellularLocation>
</comment>
<keyword evidence="17" id="KW-1185">Reference proteome</keyword>
<evidence type="ECO:0000256" key="12">
    <source>
        <dbReference type="ARBA" id="ARBA00040743"/>
    </source>
</evidence>
<evidence type="ECO:0000256" key="6">
    <source>
        <dbReference type="ARBA" id="ARBA00022989"/>
    </source>
</evidence>
<organism evidence="16 17">
    <name type="scientific">Roseivivax halodurans JCM 10272</name>
    <dbReference type="NCBI Taxonomy" id="1449350"/>
    <lineage>
        <taxon>Bacteria</taxon>
        <taxon>Pseudomonadati</taxon>
        <taxon>Pseudomonadota</taxon>
        <taxon>Alphaproteobacteria</taxon>
        <taxon>Rhodobacterales</taxon>
        <taxon>Roseobacteraceae</taxon>
        <taxon>Roseivivax</taxon>
    </lineage>
</organism>
<evidence type="ECO:0000256" key="8">
    <source>
        <dbReference type="ARBA" id="ARBA00023186"/>
    </source>
</evidence>
<dbReference type="PANTHER" id="PTHR47529">
    <property type="entry name" value="PEPTIDYL-PROLYL CIS-TRANS ISOMERASE D"/>
    <property type="match status" value="1"/>
</dbReference>
<keyword evidence="4" id="KW-0997">Cell inner membrane</keyword>
<dbReference type="InterPro" id="IPR000297">
    <property type="entry name" value="PPIase_PpiC"/>
</dbReference>
<keyword evidence="5 14" id="KW-0812">Transmembrane</keyword>
<evidence type="ECO:0000313" key="16">
    <source>
        <dbReference type="EMBL" id="ETX16570.1"/>
    </source>
</evidence>
<evidence type="ECO:0000256" key="1">
    <source>
        <dbReference type="ARBA" id="ARBA00004382"/>
    </source>
</evidence>
<dbReference type="EMBL" id="JALZ01000001">
    <property type="protein sequence ID" value="ETX16570.1"/>
    <property type="molecule type" value="Genomic_DNA"/>
</dbReference>
<evidence type="ECO:0000256" key="11">
    <source>
        <dbReference type="ARBA" id="ARBA00038408"/>
    </source>
</evidence>
<gene>
    <name evidence="16" type="ORF">OCH239_01730</name>
</gene>
<evidence type="ECO:0000256" key="9">
    <source>
        <dbReference type="ARBA" id="ARBA00030642"/>
    </source>
</evidence>
<evidence type="ECO:0000256" key="2">
    <source>
        <dbReference type="ARBA" id="ARBA00018370"/>
    </source>
</evidence>
<dbReference type="InterPro" id="IPR027304">
    <property type="entry name" value="Trigger_fact/SurA_dom_sf"/>
</dbReference>
<dbReference type="Gene3D" id="3.10.50.40">
    <property type="match status" value="1"/>
</dbReference>
<keyword evidence="8" id="KW-0143">Chaperone</keyword>
<evidence type="ECO:0000259" key="15">
    <source>
        <dbReference type="Pfam" id="PF13145"/>
    </source>
</evidence>
<dbReference type="PATRIC" id="fig|1449350.3.peg.349"/>